<sequence>MNRVLLGMGALAVLAGLVAVVEPTVLSMIPSGSSVLVSVIGVVSLVEAARAGYSRYSRAVDAPSLPEPERRLVSSRPKSNVDLRPSVGGRRYRHAVAVEQDRIRDRLRETAVAVLVRCDGDTPERARERLRTGAWTDDPSAAAFFTHEKHRPPLSERVGMVVTGTNVFERQAHSAVTALSERITADRRRDDGR</sequence>
<dbReference type="KEGG" id="haad:MW046_06855"/>
<evidence type="ECO:0000313" key="1">
    <source>
        <dbReference type="EMBL" id="UPM41713.1"/>
    </source>
</evidence>
<evidence type="ECO:0000313" key="2">
    <source>
        <dbReference type="Proteomes" id="UP000831768"/>
    </source>
</evidence>
<dbReference type="EMBL" id="CP096019">
    <property type="protein sequence ID" value="UPM41713.1"/>
    <property type="molecule type" value="Genomic_DNA"/>
</dbReference>
<dbReference type="Pfam" id="PF23933">
    <property type="entry name" value="DUF7269"/>
    <property type="match status" value="1"/>
</dbReference>
<proteinExistence type="predicted"/>
<protein>
    <submittedName>
        <fullName evidence="1">Uncharacterized protein</fullName>
    </submittedName>
</protein>
<dbReference type="InterPro" id="IPR055693">
    <property type="entry name" value="DUF7269"/>
</dbReference>
<accession>A0A8U0A0W0</accession>
<gene>
    <name evidence="1" type="ORF">MW046_06855</name>
</gene>
<dbReference type="GeneID" id="71927752"/>
<dbReference type="RefSeq" id="WP_247992393.1">
    <property type="nucleotide sequence ID" value="NZ_CP096019.1"/>
</dbReference>
<keyword evidence="2" id="KW-1185">Reference proteome</keyword>
<dbReference type="Proteomes" id="UP000831768">
    <property type="component" value="Chromosome"/>
</dbReference>
<dbReference type="AlphaFoldDB" id="A0A8U0A0W0"/>
<organism evidence="1 2">
    <name type="scientific">Halocatena salina</name>
    <dbReference type="NCBI Taxonomy" id="2934340"/>
    <lineage>
        <taxon>Archaea</taxon>
        <taxon>Methanobacteriati</taxon>
        <taxon>Methanobacteriota</taxon>
        <taxon>Stenosarchaea group</taxon>
        <taxon>Halobacteria</taxon>
        <taxon>Halobacteriales</taxon>
        <taxon>Natronomonadaceae</taxon>
        <taxon>Halocatena</taxon>
    </lineage>
</organism>
<reference evidence="1" key="1">
    <citation type="submission" date="2022-04" db="EMBL/GenBank/DDBJ databases">
        <title>Halocatena sp. nov., isolated from a salt lake.</title>
        <authorList>
            <person name="Cui H.-L."/>
        </authorList>
    </citation>
    <scope>NUCLEOTIDE SEQUENCE</scope>
    <source>
        <strain evidence="1">AD-1</strain>
    </source>
</reference>
<name>A0A8U0A0W0_9EURY</name>